<organism evidence="2 3">
    <name type="scientific">Colletotrichum phormii</name>
    <dbReference type="NCBI Taxonomy" id="359342"/>
    <lineage>
        <taxon>Eukaryota</taxon>
        <taxon>Fungi</taxon>
        <taxon>Dikarya</taxon>
        <taxon>Ascomycota</taxon>
        <taxon>Pezizomycotina</taxon>
        <taxon>Sordariomycetes</taxon>
        <taxon>Hypocreomycetidae</taxon>
        <taxon>Glomerellales</taxon>
        <taxon>Glomerellaceae</taxon>
        <taxon>Colletotrichum</taxon>
        <taxon>Colletotrichum acutatum species complex</taxon>
    </lineage>
</organism>
<keyword evidence="1" id="KW-0732">Signal</keyword>
<comment type="caution">
    <text evidence="2">The sequence shown here is derived from an EMBL/GenBank/DDBJ whole genome shotgun (WGS) entry which is preliminary data.</text>
</comment>
<evidence type="ECO:0000313" key="3">
    <source>
        <dbReference type="Proteomes" id="UP001243989"/>
    </source>
</evidence>
<dbReference type="AlphaFoldDB" id="A0AAI9ZJW0"/>
<sequence>MKIYSLALIAPLVSAACSANLISLTFMVSNFYPYQYETEGFCPVAGSCVNMASGANSWSQKANWVLMKANTCLNAVSGFCSGTYLTYGNQDSNYFIYCHNQVY</sequence>
<evidence type="ECO:0008006" key="4">
    <source>
        <dbReference type="Google" id="ProtNLM"/>
    </source>
</evidence>
<feature type="chain" id="PRO_5042542185" description="Secreted protein" evidence="1">
    <location>
        <begin position="16"/>
        <end position="103"/>
    </location>
</feature>
<evidence type="ECO:0000313" key="2">
    <source>
        <dbReference type="EMBL" id="KAK1633331.1"/>
    </source>
</evidence>
<name>A0AAI9ZJW0_9PEZI</name>
<dbReference type="PROSITE" id="PS51257">
    <property type="entry name" value="PROKAR_LIPOPROTEIN"/>
    <property type="match status" value="1"/>
</dbReference>
<feature type="signal peptide" evidence="1">
    <location>
        <begin position="1"/>
        <end position="15"/>
    </location>
</feature>
<reference evidence="2" key="1">
    <citation type="submission" date="2021-06" db="EMBL/GenBank/DDBJ databases">
        <title>Comparative genomics, transcriptomics and evolutionary studies reveal genomic signatures of adaptation to plant cell wall in hemibiotrophic fungi.</title>
        <authorList>
            <consortium name="DOE Joint Genome Institute"/>
            <person name="Baroncelli R."/>
            <person name="Diaz J.F."/>
            <person name="Benocci T."/>
            <person name="Peng M."/>
            <person name="Battaglia E."/>
            <person name="Haridas S."/>
            <person name="Andreopoulos W."/>
            <person name="Labutti K."/>
            <person name="Pangilinan J."/>
            <person name="Floch G.L."/>
            <person name="Makela M.R."/>
            <person name="Henrissat B."/>
            <person name="Grigoriev I.V."/>
            <person name="Crouch J.A."/>
            <person name="De Vries R.P."/>
            <person name="Sukno S.A."/>
            <person name="Thon M.R."/>
        </authorList>
    </citation>
    <scope>NUCLEOTIDE SEQUENCE</scope>
    <source>
        <strain evidence="2">CBS 102054</strain>
    </source>
</reference>
<keyword evidence="3" id="KW-1185">Reference proteome</keyword>
<dbReference type="RefSeq" id="XP_060441938.1">
    <property type="nucleotide sequence ID" value="XM_060592748.1"/>
</dbReference>
<dbReference type="Proteomes" id="UP001243989">
    <property type="component" value="Unassembled WGS sequence"/>
</dbReference>
<dbReference type="GeneID" id="85477610"/>
<accession>A0AAI9ZJW0</accession>
<dbReference type="EMBL" id="JAHMHQ010000018">
    <property type="protein sequence ID" value="KAK1633331.1"/>
    <property type="molecule type" value="Genomic_DNA"/>
</dbReference>
<gene>
    <name evidence="2" type="ORF">BDP81DRAFT_452429</name>
</gene>
<proteinExistence type="predicted"/>
<protein>
    <recommendedName>
        <fullName evidence="4">Secreted protein</fullName>
    </recommendedName>
</protein>
<evidence type="ECO:0000256" key="1">
    <source>
        <dbReference type="SAM" id="SignalP"/>
    </source>
</evidence>